<evidence type="ECO:0000313" key="2">
    <source>
        <dbReference type="Proteomes" id="UP001150581"/>
    </source>
</evidence>
<protein>
    <submittedName>
        <fullName evidence="1">Uncharacterized protein</fullName>
    </submittedName>
</protein>
<comment type="caution">
    <text evidence="1">The sequence shown here is derived from an EMBL/GenBank/DDBJ whole genome shotgun (WGS) entry which is preliminary data.</text>
</comment>
<dbReference type="Proteomes" id="UP001150581">
    <property type="component" value="Unassembled WGS sequence"/>
</dbReference>
<gene>
    <name evidence="1" type="ORF">LPJ66_008259</name>
</gene>
<sequence>MSINVVPTDTVMDAVNKMQGILDNLKSNLDTPAPKHTIVKKQLIPLKLTINNGAGAGAPGQQEKQEAMVRMQAYNDKCSELDRMKRKLKTKSDDYDYLLEKYRVLLETTDTMKKTVATEAQAQQQQAQTHEQAQQLTTPAKSPKRSHLGIADEWQRDMLDAVGPSKKRGHGSDFVSITGDPFPAAPKPKPTRSTNAWQLQKPMEDEKRAKRSKLDLFSGGRRNTRSPLEPRALPTTSPLALRPLTATSPVLPLSAKFMKPSRSVDLRGSKAKSPVFQLPTARQPQQPQLPRLPRAAASSQETRMDSSDQILCPETDGEGDMMPSVEEVLRPATVTADGPPAAATAAKRILDEGEDSWRKVLDRDPWTGQVGGEKKITFQDSSHPEPRAPVDAALEGDKEHQQLRQRILQAVGDCAQCKGFYSMPGLVLPKRDPSSLCMHKNKRSGGGNGVLAGPATAPPRSEHARAGTPEHYWDIEYFPEIRVAGPEQLRKREESMTKAP</sequence>
<name>A0ACC1IAC7_9FUNG</name>
<organism evidence="1 2">
    <name type="scientific">Kickxella alabastrina</name>
    <dbReference type="NCBI Taxonomy" id="61397"/>
    <lineage>
        <taxon>Eukaryota</taxon>
        <taxon>Fungi</taxon>
        <taxon>Fungi incertae sedis</taxon>
        <taxon>Zoopagomycota</taxon>
        <taxon>Kickxellomycotina</taxon>
        <taxon>Kickxellomycetes</taxon>
        <taxon>Kickxellales</taxon>
        <taxon>Kickxellaceae</taxon>
        <taxon>Kickxella</taxon>
    </lineage>
</organism>
<dbReference type="EMBL" id="JANBPG010001626">
    <property type="protein sequence ID" value="KAJ1889024.1"/>
    <property type="molecule type" value="Genomic_DNA"/>
</dbReference>
<proteinExistence type="predicted"/>
<accession>A0ACC1IAC7</accession>
<keyword evidence="2" id="KW-1185">Reference proteome</keyword>
<evidence type="ECO:0000313" key="1">
    <source>
        <dbReference type="EMBL" id="KAJ1889024.1"/>
    </source>
</evidence>
<reference evidence="1" key="1">
    <citation type="submission" date="2022-07" db="EMBL/GenBank/DDBJ databases">
        <title>Phylogenomic reconstructions and comparative analyses of Kickxellomycotina fungi.</title>
        <authorList>
            <person name="Reynolds N.K."/>
            <person name="Stajich J.E."/>
            <person name="Barry K."/>
            <person name="Grigoriev I.V."/>
            <person name="Crous P."/>
            <person name="Smith M.E."/>
        </authorList>
    </citation>
    <scope>NUCLEOTIDE SEQUENCE</scope>
    <source>
        <strain evidence="1">Benny 63K</strain>
    </source>
</reference>